<name>A0A0A9B8F1_ARUDO</name>
<proteinExistence type="predicted"/>
<accession>A0A0A9B8F1</accession>
<protein>
    <submittedName>
        <fullName evidence="1">Uncharacterized protein</fullName>
    </submittedName>
</protein>
<evidence type="ECO:0000313" key="1">
    <source>
        <dbReference type="EMBL" id="JAD58453.1"/>
    </source>
</evidence>
<reference evidence="1" key="1">
    <citation type="submission" date="2014-09" db="EMBL/GenBank/DDBJ databases">
        <authorList>
            <person name="Magalhaes I.L.F."/>
            <person name="Oliveira U."/>
            <person name="Santos F.R."/>
            <person name="Vidigal T.H.D.A."/>
            <person name="Brescovit A.D."/>
            <person name="Santos A.J."/>
        </authorList>
    </citation>
    <scope>NUCLEOTIDE SEQUENCE</scope>
    <source>
        <tissue evidence="1">Shoot tissue taken approximately 20 cm above the soil surface</tissue>
    </source>
</reference>
<dbReference type="EMBL" id="GBRH01239442">
    <property type="protein sequence ID" value="JAD58453.1"/>
    <property type="molecule type" value="Transcribed_RNA"/>
</dbReference>
<reference evidence="1" key="2">
    <citation type="journal article" date="2015" name="Data Brief">
        <title>Shoot transcriptome of the giant reed, Arundo donax.</title>
        <authorList>
            <person name="Barrero R.A."/>
            <person name="Guerrero F.D."/>
            <person name="Moolhuijzen P."/>
            <person name="Goolsby J.A."/>
            <person name="Tidwell J."/>
            <person name="Bellgard S.E."/>
            <person name="Bellgard M.I."/>
        </authorList>
    </citation>
    <scope>NUCLEOTIDE SEQUENCE</scope>
    <source>
        <tissue evidence="1">Shoot tissue taken approximately 20 cm above the soil surface</tissue>
    </source>
</reference>
<sequence>MLKKKTKKVTFQFTARSWLLHFSL</sequence>
<dbReference type="AlphaFoldDB" id="A0A0A9B8F1"/>
<organism evidence="1">
    <name type="scientific">Arundo donax</name>
    <name type="common">Giant reed</name>
    <name type="synonym">Donax arundinaceus</name>
    <dbReference type="NCBI Taxonomy" id="35708"/>
    <lineage>
        <taxon>Eukaryota</taxon>
        <taxon>Viridiplantae</taxon>
        <taxon>Streptophyta</taxon>
        <taxon>Embryophyta</taxon>
        <taxon>Tracheophyta</taxon>
        <taxon>Spermatophyta</taxon>
        <taxon>Magnoliopsida</taxon>
        <taxon>Liliopsida</taxon>
        <taxon>Poales</taxon>
        <taxon>Poaceae</taxon>
        <taxon>PACMAD clade</taxon>
        <taxon>Arundinoideae</taxon>
        <taxon>Arundineae</taxon>
        <taxon>Arundo</taxon>
    </lineage>
</organism>